<dbReference type="STRING" id="584708.Apau_1850"/>
<sequence>MAALQETLAVLLGAETEAKRVVSEARTESEDLRRTAQDKFALEREHRMASARQQATSLLETARTAAETEAAQILDLGKKERDRMAQRFAENARAVAQALAAETAERILRREDA</sequence>
<keyword evidence="2" id="KW-1185">Reference proteome</keyword>
<reference evidence="1 2" key="1">
    <citation type="journal article" date="2010" name="Stand. Genomic Sci.">
        <title>Non-contiguous finished genome sequence of Aminomonas paucivorans type strain (GLU-3).</title>
        <authorList>
            <person name="Pitluck S."/>
            <person name="Yasawong M."/>
            <person name="Held B."/>
            <person name="Lapidus A."/>
            <person name="Nolan M."/>
            <person name="Copeland A."/>
            <person name="Lucas S."/>
            <person name="Del Rio T.G."/>
            <person name="Tice H."/>
            <person name="Cheng J.F."/>
            <person name="Chertkov O."/>
            <person name="Goodwin L."/>
            <person name="Tapia R."/>
            <person name="Han C."/>
            <person name="Liolios K."/>
            <person name="Ivanova N."/>
            <person name="Mavromatis K."/>
            <person name="Ovchinnikova G."/>
            <person name="Pati A."/>
            <person name="Chen A."/>
            <person name="Palaniappan K."/>
            <person name="Land M."/>
            <person name="Hauser L."/>
            <person name="Chang Y.J."/>
            <person name="Jeffries C.D."/>
            <person name="Pukall R."/>
            <person name="Spring S."/>
            <person name="Rohde M."/>
            <person name="Sikorski J."/>
            <person name="Goker M."/>
            <person name="Woyke T."/>
            <person name="Bristow J."/>
            <person name="Eisen J.A."/>
            <person name="Markowitz V."/>
            <person name="Hugenholtz P."/>
            <person name="Kyrpides N.C."/>
            <person name="Klenk H.P."/>
        </authorList>
    </citation>
    <scope>NUCLEOTIDE SEQUENCE [LARGE SCALE GENOMIC DNA]</scope>
    <source>
        <strain evidence="1 2">DSM 12260</strain>
    </source>
</reference>
<dbReference type="Proteomes" id="UP000005096">
    <property type="component" value="Chromosome"/>
</dbReference>
<organism evidence="1 2">
    <name type="scientific">Aminomonas paucivorans DSM 12260</name>
    <dbReference type="NCBI Taxonomy" id="584708"/>
    <lineage>
        <taxon>Bacteria</taxon>
        <taxon>Thermotogati</taxon>
        <taxon>Synergistota</taxon>
        <taxon>Synergistia</taxon>
        <taxon>Synergistales</taxon>
        <taxon>Synergistaceae</taxon>
        <taxon>Aminomonas</taxon>
    </lineage>
</organism>
<gene>
    <name evidence="1" type="ORF">Apau_1850</name>
</gene>
<dbReference type="OrthoDB" id="5360at2"/>
<dbReference type="Gene3D" id="1.20.5.2950">
    <property type="match status" value="1"/>
</dbReference>
<accession>E3CW10</accession>
<proteinExistence type="predicted"/>
<dbReference type="eggNOG" id="ENOG50330IA">
    <property type="taxonomic scope" value="Bacteria"/>
</dbReference>
<dbReference type="RefSeq" id="WP_006301497.1">
    <property type="nucleotide sequence ID" value="NZ_CM001022.1"/>
</dbReference>
<protein>
    <submittedName>
        <fullName evidence="1">ATP synthase F0, B subunit</fullName>
    </submittedName>
</protein>
<dbReference type="PaxDb" id="584708-Apau_1850"/>
<dbReference type="AlphaFoldDB" id="E3CW10"/>
<name>E3CW10_9BACT</name>
<dbReference type="HOGENOM" id="CLU_170107_0_0_0"/>
<dbReference type="EMBL" id="CM001022">
    <property type="protein sequence ID" value="EFQ24265.1"/>
    <property type="molecule type" value="Genomic_DNA"/>
</dbReference>
<evidence type="ECO:0000313" key="2">
    <source>
        <dbReference type="Proteomes" id="UP000005096"/>
    </source>
</evidence>
<evidence type="ECO:0000313" key="1">
    <source>
        <dbReference type="EMBL" id="EFQ24265.1"/>
    </source>
</evidence>